<dbReference type="EMBL" id="MN739800">
    <property type="protein sequence ID" value="QHT26677.1"/>
    <property type="molecule type" value="Genomic_DNA"/>
</dbReference>
<evidence type="ECO:0008006" key="2">
    <source>
        <dbReference type="Google" id="ProtNLM"/>
    </source>
</evidence>
<protein>
    <recommendedName>
        <fullName evidence="2">mRNA capping enzyme adenylation domain-containing protein</fullName>
    </recommendedName>
</protein>
<proteinExistence type="predicted"/>
<name>A0A6C0EBX6_9ZZZZ</name>
<accession>A0A6C0EBX6</accession>
<dbReference type="SUPFAM" id="SSF56091">
    <property type="entry name" value="DNA ligase/mRNA capping enzyme, catalytic domain"/>
    <property type="match status" value="1"/>
</dbReference>
<reference evidence="1" key="1">
    <citation type="journal article" date="2020" name="Nature">
        <title>Giant virus diversity and host interactions through global metagenomics.</title>
        <authorList>
            <person name="Schulz F."/>
            <person name="Roux S."/>
            <person name="Paez-Espino D."/>
            <person name="Jungbluth S."/>
            <person name="Walsh D.A."/>
            <person name="Denef V.J."/>
            <person name="McMahon K.D."/>
            <person name="Konstantinidis K.T."/>
            <person name="Eloe-Fadrosh E.A."/>
            <person name="Kyrpides N.C."/>
            <person name="Woyke T."/>
        </authorList>
    </citation>
    <scope>NUCLEOTIDE SEQUENCE</scope>
    <source>
        <strain evidence="1">GVMAG-M-3300023179-2</strain>
    </source>
</reference>
<dbReference type="AlphaFoldDB" id="A0A6C0EBX6"/>
<dbReference type="Gene3D" id="3.30.470.30">
    <property type="entry name" value="DNA ligase/mRNA capping enzyme"/>
    <property type="match status" value="1"/>
</dbReference>
<organism evidence="1">
    <name type="scientific">viral metagenome</name>
    <dbReference type="NCBI Taxonomy" id="1070528"/>
    <lineage>
        <taxon>unclassified sequences</taxon>
        <taxon>metagenomes</taxon>
        <taxon>organismal metagenomes</taxon>
    </lineage>
</organism>
<evidence type="ECO:0000313" key="1">
    <source>
        <dbReference type="EMBL" id="QHT26677.1"/>
    </source>
</evidence>
<sequence>MSSKKIILGNDFGYIIDNNIKNKIIDYLYSKIDLSKYRYCMLNNIQKLNFLQENIHYVSPNFKGFNYLLIIIVINNNRYCVIIDRKKLSYHKNQLDLKNLQIIQLKLNISENNNTNTEDYLPTENIISNSIFNGTIFDGKLINSNNNYIFLIQDCLYLMGHQLIDMEMNNKMNYLDSIIKTHFKKKTDENSKNTNIFMNFDFKLNKLYNYNELNNLINNFDKIKLQTSGLIFFPKLSGINIIHIEKKIEKIDYSINKNEIIDNKTYNIIYNYVDFLKSRVYSYENIDDKNNNKNLWLNKSTIPDVYYISEDEKTEKIGIALIPNLKISQLCDNLINDNPIQFICTYSNKFKKWIPIKPL</sequence>